<gene>
    <name evidence="6" type="ORF">H0921_14605</name>
</gene>
<keyword evidence="3" id="KW-0479">Metal-binding</keyword>
<evidence type="ECO:0000313" key="7">
    <source>
        <dbReference type="Proteomes" id="UP000542342"/>
    </source>
</evidence>
<reference evidence="6 7" key="1">
    <citation type="submission" date="2020-07" db="EMBL/GenBank/DDBJ databases">
        <title>Thermogemmata thermophila gen. nov., sp. nov., a novel moderate thermophilic planctomycete from a Kamchatka hot spring.</title>
        <authorList>
            <person name="Elcheninov A.G."/>
            <person name="Podosokorskaya O.A."/>
            <person name="Kovaleva O.L."/>
            <person name="Novikov A."/>
            <person name="Bonch-Osmolovskaya E.A."/>
            <person name="Toshchakov S.V."/>
            <person name="Kublanov I.V."/>
        </authorList>
    </citation>
    <scope>NUCLEOTIDE SEQUENCE [LARGE SCALE GENOMIC DNA]</scope>
    <source>
        <strain evidence="6 7">2918</strain>
    </source>
</reference>
<organism evidence="6 7">
    <name type="scientific">Thermogemmata fonticola</name>
    <dbReference type="NCBI Taxonomy" id="2755323"/>
    <lineage>
        <taxon>Bacteria</taxon>
        <taxon>Pseudomonadati</taxon>
        <taxon>Planctomycetota</taxon>
        <taxon>Planctomycetia</taxon>
        <taxon>Gemmatales</taxon>
        <taxon>Gemmataceae</taxon>
        <taxon>Thermogemmata</taxon>
    </lineage>
</organism>
<dbReference type="CDD" id="cd00454">
    <property type="entry name" value="TrHb1_N"/>
    <property type="match status" value="1"/>
</dbReference>
<dbReference type="InterPro" id="IPR009050">
    <property type="entry name" value="Globin-like_sf"/>
</dbReference>
<comment type="caution">
    <text evidence="6">The sequence shown here is derived from an EMBL/GenBank/DDBJ whole genome shotgun (WGS) entry which is preliminary data.</text>
</comment>
<keyword evidence="2" id="KW-0349">Heme</keyword>
<evidence type="ECO:0000313" key="6">
    <source>
        <dbReference type="EMBL" id="MBA2227387.1"/>
    </source>
</evidence>
<dbReference type="GO" id="GO:0046872">
    <property type="term" value="F:metal ion binding"/>
    <property type="evidence" value="ECO:0007669"/>
    <property type="project" value="UniProtKB-KW"/>
</dbReference>
<keyword evidence="7" id="KW-1185">Reference proteome</keyword>
<dbReference type="EMBL" id="JACEFB010000013">
    <property type="protein sequence ID" value="MBA2227387.1"/>
    <property type="molecule type" value="Genomic_DNA"/>
</dbReference>
<dbReference type="AlphaFoldDB" id="A0A7V8VGA3"/>
<name>A0A7V8VGA3_9BACT</name>
<evidence type="ECO:0000256" key="2">
    <source>
        <dbReference type="ARBA" id="ARBA00022617"/>
    </source>
</evidence>
<keyword evidence="5" id="KW-0175">Coiled coil</keyword>
<dbReference type="InterPro" id="IPR012292">
    <property type="entry name" value="Globin/Proto"/>
</dbReference>
<keyword evidence="1" id="KW-0813">Transport</keyword>
<evidence type="ECO:0000256" key="4">
    <source>
        <dbReference type="ARBA" id="ARBA00023004"/>
    </source>
</evidence>
<sequence length="268" mass="29639">MSRLGGHSALVAGMILLLAGRYGGLAQPGPGPTAQGTGQPLERLELDRRIVTTVYETALLGTDIYNKGNHEGCYRLYQGCLLALESLLDHRPKLQQMVREKLTLASRLKPEEAAHVLREALDEIQNTIAPSPKGPDLKLPALWFRLGGEAAVKAIVDDFVDACVKDPKVNLSRGGKYKLDVPEIARQKRLMLELFSLLTGGPLEYSGKRNLKEAHAGMQITDAEFDAMAALLRQTLEKHKVDKREAEELLKLFEATRPVIVEVRRSKD</sequence>
<dbReference type="InterPro" id="IPR001486">
    <property type="entry name" value="Hemoglobin_trunc"/>
</dbReference>
<evidence type="ECO:0000256" key="1">
    <source>
        <dbReference type="ARBA" id="ARBA00022448"/>
    </source>
</evidence>
<proteinExistence type="predicted"/>
<dbReference type="Proteomes" id="UP000542342">
    <property type="component" value="Unassembled WGS sequence"/>
</dbReference>
<dbReference type="Gene3D" id="1.10.490.10">
    <property type="entry name" value="Globins"/>
    <property type="match status" value="1"/>
</dbReference>
<dbReference type="GO" id="GO:0019825">
    <property type="term" value="F:oxygen binding"/>
    <property type="evidence" value="ECO:0007669"/>
    <property type="project" value="InterPro"/>
</dbReference>
<dbReference type="GO" id="GO:0020037">
    <property type="term" value="F:heme binding"/>
    <property type="evidence" value="ECO:0007669"/>
    <property type="project" value="InterPro"/>
</dbReference>
<dbReference type="Pfam" id="PF01152">
    <property type="entry name" value="Bac_globin"/>
    <property type="match status" value="1"/>
</dbReference>
<feature type="coiled-coil region" evidence="5">
    <location>
        <begin position="229"/>
        <end position="256"/>
    </location>
</feature>
<evidence type="ECO:0000256" key="5">
    <source>
        <dbReference type="SAM" id="Coils"/>
    </source>
</evidence>
<dbReference type="RefSeq" id="WP_194539245.1">
    <property type="nucleotide sequence ID" value="NZ_JACEFB010000013.1"/>
</dbReference>
<keyword evidence="4" id="KW-0408">Iron</keyword>
<protein>
    <submittedName>
        <fullName evidence="6">Group 1 truncated hemoglobin</fullName>
    </submittedName>
</protein>
<evidence type="ECO:0000256" key="3">
    <source>
        <dbReference type="ARBA" id="ARBA00022723"/>
    </source>
</evidence>
<accession>A0A7V8VGA3</accession>
<dbReference type="SUPFAM" id="SSF46458">
    <property type="entry name" value="Globin-like"/>
    <property type="match status" value="1"/>
</dbReference>